<gene>
    <name evidence="5" type="ORF">GXW71_07345</name>
</gene>
<dbReference type="Gene3D" id="1.25.40.10">
    <property type="entry name" value="Tetratricopeptide repeat domain"/>
    <property type="match status" value="1"/>
</dbReference>
<protein>
    <submittedName>
        <fullName evidence="5">Tetratricopeptide repeat protein</fullName>
    </submittedName>
</protein>
<dbReference type="Pfam" id="PF07719">
    <property type="entry name" value="TPR_2"/>
    <property type="match status" value="1"/>
</dbReference>
<dbReference type="InterPro" id="IPR011990">
    <property type="entry name" value="TPR-like_helical_dom_sf"/>
</dbReference>
<evidence type="ECO:0000256" key="2">
    <source>
        <dbReference type="ARBA" id="ARBA00022803"/>
    </source>
</evidence>
<reference evidence="6" key="1">
    <citation type="journal article" date="2021" name="Syst. Appl. Microbiol.">
        <title>Roseomonas hellenica sp. nov., isolated from roots of wild-growing Alkanna tinctoria.</title>
        <authorList>
            <person name="Rat A."/>
            <person name="Naranjo H.D."/>
            <person name="Lebbe L."/>
            <person name="Cnockaert M."/>
            <person name="Krigas N."/>
            <person name="Grigoriadou K."/>
            <person name="Maloupa E."/>
            <person name="Willems A."/>
        </authorList>
    </citation>
    <scope>NUCLEOTIDE SEQUENCE [LARGE SCALE GENOMIC DNA]</scope>
    <source>
        <strain evidence="6">LMG 31523</strain>
    </source>
</reference>
<dbReference type="RefSeq" id="WP_211851770.1">
    <property type="nucleotide sequence ID" value="NZ_JAAGBB010000007.1"/>
</dbReference>
<keyword evidence="2 3" id="KW-0802">TPR repeat</keyword>
<keyword evidence="6" id="KW-1185">Reference proteome</keyword>
<dbReference type="PANTHER" id="PTHR44858:SF1">
    <property type="entry name" value="UDP-N-ACETYLGLUCOSAMINE--PEPTIDE N-ACETYLGLUCOSAMINYLTRANSFERASE SPINDLY-RELATED"/>
    <property type="match status" value="1"/>
</dbReference>
<dbReference type="InterPro" id="IPR050498">
    <property type="entry name" value="Ycf3"/>
</dbReference>
<sequence length="195" mass="21342">MRRTLLFLLLASPAALAQAPRQAPSPAPRASAAESRQQELDRLFEALRDAPDEAGAALVEARIRTLWQENVTAAVALLIRRGLRNMQARAPEEALEDFDAAITLEPGAAELWNLRAQAYATGGDTEAAARDLREALRLEPRHFPALITLSQIQEERGDAAAALRSFQAALALHPKLRGGEQRLRELRRKAEGDAT</sequence>
<keyword evidence="1" id="KW-0677">Repeat</keyword>
<evidence type="ECO:0000256" key="4">
    <source>
        <dbReference type="SAM" id="SignalP"/>
    </source>
</evidence>
<dbReference type="EMBL" id="JAAGBB010000007">
    <property type="protein sequence ID" value="MBR0664167.1"/>
    <property type="molecule type" value="Genomic_DNA"/>
</dbReference>
<feature type="repeat" description="TPR" evidence="3">
    <location>
        <begin position="143"/>
        <end position="176"/>
    </location>
</feature>
<proteinExistence type="predicted"/>
<dbReference type="PROSITE" id="PS50005">
    <property type="entry name" value="TPR"/>
    <property type="match status" value="2"/>
</dbReference>
<evidence type="ECO:0000256" key="3">
    <source>
        <dbReference type="PROSITE-ProRule" id="PRU00339"/>
    </source>
</evidence>
<dbReference type="InterPro" id="IPR019734">
    <property type="entry name" value="TPR_rpt"/>
</dbReference>
<dbReference type="PANTHER" id="PTHR44858">
    <property type="entry name" value="TETRATRICOPEPTIDE REPEAT PROTEIN 6"/>
    <property type="match status" value="1"/>
</dbReference>
<name>A0ABS5EV48_9PROT</name>
<dbReference type="InterPro" id="IPR013105">
    <property type="entry name" value="TPR_2"/>
</dbReference>
<feature type="repeat" description="TPR" evidence="3">
    <location>
        <begin position="109"/>
        <end position="142"/>
    </location>
</feature>
<comment type="caution">
    <text evidence="5">The sequence shown here is derived from an EMBL/GenBank/DDBJ whole genome shotgun (WGS) entry which is preliminary data.</text>
</comment>
<dbReference type="SUPFAM" id="SSF48452">
    <property type="entry name" value="TPR-like"/>
    <property type="match status" value="1"/>
</dbReference>
<accession>A0ABS5EV48</accession>
<evidence type="ECO:0000313" key="5">
    <source>
        <dbReference type="EMBL" id="MBR0664167.1"/>
    </source>
</evidence>
<feature type="signal peptide" evidence="4">
    <location>
        <begin position="1"/>
        <end position="17"/>
    </location>
</feature>
<feature type="chain" id="PRO_5046543999" evidence="4">
    <location>
        <begin position="18"/>
        <end position="195"/>
    </location>
</feature>
<keyword evidence="4" id="KW-0732">Signal</keyword>
<organism evidence="5 6">
    <name type="scientific">Plastoroseomonas hellenica</name>
    <dbReference type="NCBI Taxonomy" id="2687306"/>
    <lineage>
        <taxon>Bacteria</taxon>
        <taxon>Pseudomonadati</taxon>
        <taxon>Pseudomonadota</taxon>
        <taxon>Alphaproteobacteria</taxon>
        <taxon>Acetobacterales</taxon>
        <taxon>Acetobacteraceae</taxon>
        <taxon>Plastoroseomonas</taxon>
    </lineage>
</organism>
<evidence type="ECO:0000313" key="6">
    <source>
        <dbReference type="Proteomes" id="UP001196870"/>
    </source>
</evidence>
<dbReference type="SMART" id="SM00028">
    <property type="entry name" value="TPR"/>
    <property type="match status" value="3"/>
</dbReference>
<evidence type="ECO:0000256" key="1">
    <source>
        <dbReference type="ARBA" id="ARBA00022737"/>
    </source>
</evidence>
<dbReference type="Proteomes" id="UP001196870">
    <property type="component" value="Unassembled WGS sequence"/>
</dbReference>